<dbReference type="InterPro" id="IPR036514">
    <property type="entry name" value="SGNH_hydro_sf"/>
</dbReference>
<sequence length="626" mass="67818">MEQKTPGRILGLDGLRAIAALIVVVYHLIPGVATVGYVGVDIFFVISGLLITSLLAKEFETNGSISLGAFWLRRIRRLVPAVVLATIGSLALARIFGGDALTQLRWQALGAVTGSYNWLQISHSSSYFDLQSPLLLNNMWSLAVEQQFYLFWPLVLIIFLYCLPMRFRVAATLLLAGASVALHVFTVSVDPTSAYVSTFSHSFGLMLGAGLALALPGLLSGSRAPAQPLWGYLSWIALGAILVLSFSVGDGWWMYPWGMLGFSILAVFVVRGLLPDASGFGARSVRAVLQWPPLVWLGHRSYGIYLWHWPLHVIGFYHSPFAVRPTAIVIVVLSIIFADLSYRFVETPIRRYGLRLWLSQKRHAHTSRLVYATGLGVLSVLAVAGILTERQMSSGERYLHMAQQEIQTRQHDDGDSPPSDPPAAGAQTESNVGGGKTEVLPPAPDASSAAPSPELGESRTQVAQLVGNNVIVIGDSVTVAAQPALENLLPGIIVDGAVSRSVKAFAAIAEQYQLRNELRPYVVIALGTNAAITAQDVESILTIVGEERKVVFVTASAPEYATWVPIANATMRSFAAQYPDRIVIADWEAIALSHPEYLAGDKIHPDSEGGQLFADAIVQALKQFSR</sequence>
<feature type="transmembrane region" description="Helical" evidence="9">
    <location>
        <begin position="254"/>
        <end position="274"/>
    </location>
</feature>
<evidence type="ECO:0000256" key="9">
    <source>
        <dbReference type="SAM" id="Phobius"/>
    </source>
</evidence>
<dbReference type="RefSeq" id="WP_252673472.1">
    <property type="nucleotide sequence ID" value="NZ_CP099547.1"/>
</dbReference>
<keyword evidence="3" id="KW-0808">Transferase</keyword>
<reference evidence="11" key="1">
    <citation type="submission" date="2022-06" db="EMBL/GenBank/DDBJ databases">
        <title>Complete Genome Sequence of Arcanobacterium pinnipediorum strain DSM 28752 isolated from a harbour seal.</title>
        <authorList>
            <person name="Borowiak M."/>
            <person name="Kreitlow A."/>
            <person name="Alssahen M."/>
            <person name="Malorny B."/>
            <person name="Laemmler C."/>
            <person name="Prenger-Berninghoff E."/>
            <person name="Siebert U."/>
            <person name="Ploetz M."/>
            <person name="Abdulmawjood A."/>
        </authorList>
    </citation>
    <scope>NUCLEOTIDE SEQUENCE</scope>
    <source>
        <strain evidence="11">DSM 28752</strain>
    </source>
</reference>
<feature type="transmembrane region" description="Helical" evidence="9">
    <location>
        <begin position="366"/>
        <end position="387"/>
    </location>
</feature>
<name>A0ABY5AIB4_9ACTO</name>
<keyword evidence="6 9" id="KW-0472">Membrane</keyword>
<feature type="transmembrane region" description="Helical" evidence="9">
    <location>
        <begin position="146"/>
        <end position="163"/>
    </location>
</feature>
<feature type="transmembrane region" description="Helical" evidence="9">
    <location>
        <begin position="195"/>
        <end position="217"/>
    </location>
</feature>
<evidence type="ECO:0000256" key="2">
    <source>
        <dbReference type="ARBA" id="ARBA00022475"/>
    </source>
</evidence>
<protein>
    <submittedName>
        <fullName evidence="11">Acyltransferase</fullName>
    </submittedName>
</protein>
<dbReference type="Gene3D" id="3.40.50.1110">
    <property type="entry name" value="SGNH hydrolase"/>
    <property type="match status" value="1"/>
</dbReference>
<feature type="transmembrane region" description="Helical" evidence="9">
    <location>
        <begin position="327"/>
        <end position="345"/>
    </location>
</feature>
<proteinExistence type="predicted"/>
<evidence type="ECO:0000313" key="12">
    <source>
        <dbReference type="Proteomes" id="UP001056109"/>
    </source>
</evidence>
<comment type="subcellular location">
    <subcellularLocation>
        <location evidence="1">Cell membrane</location>
        <topology evidence="1">Multi-pass membrane protein</topology>
    </subcellularLocation>
</comment>
<feature type="domain" description="Acyltransferase 3" evidence="10">
    <location>
        <begin position="10"/>
        <end position="341"/>
    </location>
</feature>
<dbReference type="InterPro" id="IPR050879">
    <property type="entry name" value="Acyltransferase_3"/>
</dbReference>
<dbReference type="EMBL" id="CP099547">
    <property type="protein sequence ID" value="USR79605.1"/>
    <property type="molecule type" value="Genomic_DNA"/>
</dbReference>
<dbReference type="GO" id="GO:0016746">
    <property type="term" value="F:acyltransferase activity"/>
    <property type="evidence" value="ECO:0007669"/>
    <property type="project" value="UniProtKB-KW"/>
</dbReference>
<dbReference type="SUPFAM" id="SSF52266">
    <property type="entry name" value="SGNH hydrolase"/>
    <property type="match status" value="1"/>
</dbReference>
<dbReference type="InterPro" id="IPR002656">
    <property type="entry name" value="Acyl_transf_3_dom"/>
</dbReference>
<dbReference type="Pfam" id="PF01757">
    <property type="entry name" value="Acyl_transf_3"/>
    <property type="match status" value="1"/>
</dbReference>
<evidence type="ECO:0000256" key="8">
    <source>
        <dbReference type="SAM" id="MobiDB-lite"/>
    </source>
</evidence>
<dbReference type="PANTHER" id="PTHR23028:SF53">
    <property type="entry name" value="ACYL_TRANSF_3 DOMAIN-CONTAINING PROTEIN"/>
    <property type="match status" value="1"/>
</dbReference>
<feature type="transmembrane region" description="Helical" evidence="9">
    <location>
        <begin position="170"/>
        <end position="189"/>
    </location>
</feature>
<feature type="region of interest" description="Disordered" evidence="8">
    <location>
        <begin position="406"/>
        <end position="459"/>
    </location>
</feature>
<feature type="transmembrane region" description="Helical" evidence="9">
    <location>
        <begin position="229"/>
        <end position="248"/>
    </location>
</feature>
<evidence type="ECO:0000256" key="6">
    <source>
        <dbReference type="ARBA" id="ARBA00023136"/>
    </source>
</evidence>
<keyword evidence="7 11" id="KW-0012">Acyltransferase</keyword>
<organism evidence="11 12">
    <name type="scientific">Arcanobacterium pinnipediorum</name>
    <dbReference type="NCBI Taxonomy" id="1503041"/>
    <lineage>
        <taxon>Bacteria</taxon>
        <taxon>Bacillati</taxon>
        <taxon>Actinomycetota</taxon>
        <taxon>Actinomycetes</taxon>
        <taxon>Actinomycetales</taxon>
        <taxon>Actinomycetaceae</taxon>
        <taxon>Arcanobacterium</taxon>
    </lineage>
</organism>
<evidence type="ECO:0000256" key="3">
    <source>
        <dbReference type="ARBA" id="ARBA00022679"/>
    </source>
</evidence>
<evidence type="ECO:0000313" key="11">
    <source>
        <dbReference type="EMBL" id="USR79605.1"/>
    </source>
</evidence>
<feature type="transmembrane region" description="Helical" evidence="9">
    <location>
        <begin position="35"/>
        <end position="56"/>
    </location>
</feature>
<feature type="transmembrane region" description="Helical" evidence="9">
    <location>
        <begin position="286"/>
        <end position="307"/>
    </location>
</feature>
<feature type="transmembrane region" description="Helical" evidence="9">
    <location>
        <begin position="77"/>
        <end position="96"/>
    </location>
</feature>
<keyword evidence="12" id="KW-1185">Reference proteome</keyword>
<keyword evidence="2" id="KW-1003">Cell membrane</keyword>
<evidence type="ECO:0000256" key="7">
    <source>
        <dbReference type="ARBA" id="ARBA00023315"/>
    </source>
</evidence>
<keyword evidence="4 9" id="KW-0812">Transmembrane</keyword>
<keyword evidence="5 9" id="KW-1133">Transmembrane helix</keyword>
<feature type="transmembrane region" description="Helical" evidence="9">
    <location>
        <begin position="9"/>
        <end position="29"/>
    </location>
</feature>
<evidence type="ECO:0000256" key="1">
    <source>
        <dbReference type="ARBA" id="ARBA00004651"/>
    </source>
</evidence>
<dbReference type="Proteomes" id="UP001056109">
    <property type="component" value="Chromosome"/>
</dbReference>
<dbReference type="PANTHER" id="PTHR23028">
    <property type="entry name" value="ACETYLTRANSFERASE"/>
    <property type="match status" value="1"/>
</dbReference>
<evidence type="ECO:0000256" key="4">
    <source>
        <dbReference type="ARBA" id="ARBA00022692"/>
    </source>
</evidence>
<evidence type="ECO:0000256" key="5">
    <source>
        <dbReference type="ARBA" id="ARBA00022989"/>
    </source>
</evidence>
<gene>
    <name evidence="11" type="ORF">NG665_01010</name>
</gene>
<accession>A0ABY5AIB4</accession>
<evidence type="ECO:0000259" key="10">
    <source>
        <dbReference type="Pfam" id="PF01757"/>
    </source>
</evidence>